<dbReference type="SMART" id="SM00060">
    <property type="entry name" value="FN3"/>
    <property type="match status" value="5"/>
</dbReference>
<keyword evidence="2" id="KW-0732">Signal</keyword>
<dbReference type="Proteomes" id="UP000324629">
    <property type="component" value="Unassembled WGS sequence"/>
</dbReference>
<dbReference type="AlphaFoldDB" id="A0A5J4NAA8"/>
<dbReference type="PANTHER" id="PTHR46708:SF2">
    <property type="entry name" value="FIBRONECTIN TYPE-III DOMAIN-CONTAINING PROTEIN"/>
    <property type="match status" value="1"/>
</dbReference>
<dbReference type="Gene3D" id="2.60.40.10">
    <property type="entry name" value="Immunoglobulins"/>
    <property type="match status" value="5"/>
</dbReference>
<dbReference type="InterPro" id="IPR013783">
    <property type="entry name" value="Ig-like_fold"/>
</dbReference>
<gene>
    <name evidence="4" type="ORF">DEA37_0001714</name>
</gene>
<evidence type="ECO:0000313" key="4">
    <source>
        <dbReference type="EMBL" id="KAA3672531.1"/>
    </source>
</evidence>
<dbReference type="PROSITE" id="PS50853">
    <property type="entry name" value="FN3"/>
    <property type="match status" value="4"/>
</dbReference>
<dbReference type="PANTHER" id="PTHR46708">
    <property type="entry name" value="TENASCIN"/>
    <property type="match status" value="1"/>
</dbReference>
<dbReference type="InterPro" id="IPR036116">
    <property type="entry name" value="FN3_sf"/>
</dbReference>
<evidence type="ECO:0000259" key="3">
    <source>
        <dbReference type="PROSITE" id="PS50853"/>
    </source>
</evidence>
<feature type="domain" description="Fibronectin type-III" evidence="3">
    <location>
        <begin position="310"/>
        <end position="399"/>
    </location>
</feature>
<organism evidence="4 5">
    <name type="scientific">Paragonimus westermani</name>
    <dbReference type="NCBI Taxonomy" id="34504"/>
    <lineage>
        <taxon>Eukaryota</taxon>
        <taxon>Metazoa</taxon>
        <taxon>Spiralia</taxon>
        <taxon>Lophotrochozoa</taxon>
        <taxon>Platyhelminthes</taxon>
        <taxon>Trematoda</taxon>
        <taxon>Digenea</taxon>
        <taxon>Plagiorchiida</taxon>
        <taxon>Troglotremata</taxon>
        <taxon>Troglotrematidae</taxon>
        <taxon>Paragonimus</taxon>
    </lineage>
</organism>
<dbReference type="EMBL" id="QNGE01004799">
    <property type="protein sequence ID" value="KAA3672531.1"/>
    <property type="molecule type" value="Genomic_DNA"/>
</dbReference>
<dbReference type="CDD" id="cd00063">
    <property type="entry name" value="FN3"/>
    <property type="match status" value="2"/>
</dbReference>
<proteinExistence type="predicted"/>
<evidence type="ECO:0000256" key="1">
    <source>
        <dbReference type="ARBA" id="ARBA00022737"/>
    </source>
</evidence>
<feature type="domain" description="Fibronectin type-III" evidence="3">
    <location>
        <begin position="401"/>
        <end position="490"/>
    </location>
</feature>
<accession>A0A5J4NAA8</accession>
<dbReference type="InterPro" id="IPR003961">
    <property type="entry name" value="FN3_dom"/>
</dbReference>
<dbReference type="SUPFAM" id="SSF49265">
    <property type="entry name" value="Fibronectin type III"/>
    <property type="match status" value="3"/>
</dbReference>
<reference evidence="4 5" key="1">
    <citation type="journal article" date="2019" name="Gigascience">
        <title>Whole-genome sequence of the oriental lung fluke Paragonimus westermani.</title>
        <authorList>
            <person name="Oey H."/>
            <person name="Zakrzewski M."/>
            <person name="Narain K."/>
            <person name="Devi K.R."/>
            <person name="Agatsuma T."/>
            <person name="Nawaratna S."/>
            <person name="Gobert G.N."/>
            <person name="Jones M.K."/>
            <person name="Ragan M.A."/>
            <person name="McManus D.P."/>
            <person name="Krause L."/>
        </authorList>
    </citation>
    <scope>NUCLEOTIDE SEQUENCE [LARGE SCALE GENOMIC DNA]</scope>
    <source>
        <strain evidence="4 5">IND2009</strain>
    </source>
</reference>
<comment type="caution">
    <text evidence="4">The sequence shown here is derived from an EMBL/GenBank/DDBJ whole genome shotgun (WGS) entry which is preliminary data.</text>
</comment>
<feature type="domain" description="Fibronectin type-III" evidence="3">
    <location>
        <begin position="121"/>
        <end position="214"/>
    </location>
</feature>
<protein>
    <recommendedName>
        <fullName evidence="3">Fibronectin type-III domain-containing protein</fullName>
    </recommendedName>
</protein>
<evidence type="ECO:0000256" key="2">
    <source>
        <dbReference type="SAM" id="SignalP"/>
    </source>
</evidence>
<sequence length="497" mass="56442">MSNQFLAFTLLTFTLCQGQRIGWRYTPPDKPIIQDVRNEARGILVRWQVHSFQPIIFHQIRYKDSHGRSLTMRVPDGQPREALLLLVRPCEQYEIIVETENAFGVSQPSDPAIITRTAIGKPSPPTSVELLPHVIGHMVRWQAPINSSQFSKYLIIGREDFGEIVEQSVSYDQLEAVLTDFHHFHAYNLSVVTENSCGMSEESNVIRVEQLPVPGQPLIQRVVPEDHSITLYFSPNPEGGRLDYYKFSYSTKIGDIRFRTVDAKPSNITFVNHIEQCFNHTFKVVGVNPTGDSEPTIRTARTLSKDVPSTPTDLHHTEISQDQYQLNWAVQSPKPVINQRVDYINQDGQTYLEWVKGETTNVILHHVKQCNNYSITLQSENDCGWSQKSGQYILALPPIGSPTQPKIVQVSGNITSVQLNWAASPDEEQRNQYDILVIGHQEGVENYWAPPNSTSFMFSGFNSSLFYTISLRAENICGWSELEVYRLKFDTLGEVIS</sequence>
<keyword evidence="5" id="KW-1185">Reference proteome</keyword>
<feature type="signal peptide" evidence="2">
    <location>
        <begin position="1"/>
        <end position="18"/>
    </location>
</feature>
<feature type="chain" id="PRO_5023939670" description="Fibronectin type-III domain-containing protein" evidence="2">
    <location>
        <begin position="19"/>
        <end position="497"/>
    </location>
</feature>
<evidence type="ECO:0000313" key="5">
    <source>
        <dbReference type="Proteomes" id="UP000324629"/>
    </source>
</evidence>
<dbReference type="InterPro" id="IPR050991">
    <property type="entry name" value="ECM_Regulatory_Proteins"/>
</dbReference>
<name>A0A5J4NAA8_9TREM</name>
<feature type="domain" description="Fibronectin type-III" evidence="3">
    <location>
        <begin position="27"/>
        <end position="120"/>
    </location>
</feature>
<keyword evidence="1" id="KW-0677">Repeat</keyword>